<keyword evidence="3" id="KW-1185">Reference proteome</keyword>
<dbReference type="Gene3D" id="3.40.390.10">
    <property type="entry name" value="Collagenase (Catalytic Domain)"/>
    <property type="match status" value="1"/>
</dbReference>
<feature type="compositionally biased region" description="Polar residues" evidence="1">
    <location>
        <begin position="139"/>
        <end position="148"/>
    </location>
</feature>
<accession>A0AAJ0FWY2</accession>
<protein>
    <submittedName>
        <fullName evidence="2">Uncharacterized protein</fullName>
    </submittedName>
</protein>
<evidence type="ECO:0000313" key="3">
    <source>
        <dbReference type="Proteomes" id="UP001251528"/>
    </source>
</evidence>
<name>A0AAJ0FWY2_9HYPO</name>
<reference evidence="2" key="1">
    <citation type="submission" date="2023-06" db="EMBL/GenBank/DDBJ databases">
        <title>Conoideocrella luteorostrata (Hypocreales: Clavicipitaceae), a potential biocontrol fungus for elongate hemlock scale in United States Christmas tree production areas.</title>
        <authorList>
            <person name="Barrett H."/>
            <person name="Lovett B."/>
            <person name="Macias A.M."/>
            <person name="Stajich J.E."/>
            <person name="Kasson M.T."/>
        </authorList>
    </citation>
    <scope>NUCLEOTIDE SEQUENCE</scope>
    <source>
        <strain evidence="2">ARSEF 14590</strain>
    </source>
</reference>
<evidence type="ECO:0000313" key="2">
    <source>
        <dbReference type="EMBL" id="KAK2611952.1"/>
    </source>
</evidence>
<feature type="region of interest" description="Disordered" evidence="1">
    <location>
        <begin position="94"/>
        <end position="148"/>
    </location>
</feature>
<dbReference type="EMBL" id="JASWJB010000023">
    <property type="protein sequence ID" value="KAK2611952.1"/>
    <property type="molecule type" value="Genomic_DNA"/>
</dbReference>
<dbReference type="AlphaFoldDB" id="A0AAJ0FWY2"/>
<gene>
    <name evidence="2" type="ORF">QQS21_002058</name>
</gene>
<feature type="compositionally biased region" description="Low complexity" evidence="1">
    <location>
        <begin position="100"/>
        <end position="110"/>
    </location>
</feature>
<dbReference type="GO" id="GO:0008237">
    <property type="term" value="F:metallopeptidase activity"/>
    <property type="evidence" value="ECO:0007669"/>
    <property type="project" value="InterPro"/>
</dbReference>
<feature type="compositionally biased region" description="Polar residues" evidence="1">
    <location>
        <begin position="111"/>
        <end position="130"/>
    </location>
</feature>
<evidence type="ECO:0000256" key="1">
    <source>
        <dbReference type="SAM" id="MobiDB-lite"/>
    </source>
</evidence>
<organism evidence="2 3">
    <name type="scientific">Conoideocrella luteorostrata</name>
    <dbReference type="NCBI Taxonomy" id="1105319"/>
    <lineage>
        <taxon>Eukaryota</taxon>
        <taxon>Fungi</taxon>
        <taxon>Dikarya</taxon>
        <taxon>Ascomycota</taxon>
        <taxon>Pezizomycotina</taxon>
        <taxon>Sordariomycetes</taxon>
        <taxon>Hypocreomycetidae</taxon>
        <taxon>Hypocreales</taxon>
        <taxon>Clavicipitaceae</taxon>
        <taxon>Conoideocrella</taxon>
    </lineage>
</organism>
<proteinExistence type="predicted"/>
<dbReference type="Proteomes" id="UP001251528">
    <property type="component" value="Unassembled WGS sequence"/>
</dbReference>
<sequence>MDPIDNYMNYAGDECKSKFTPGQIERMHQQWQDFRLPSTDRPLQKLAWKPGNGCPNDYTVEWACGTAAYCKLYDKSDPPSDQFLNSKDCLAAHEKPKANVPVTTTVPSTSGRKTNSNKARPTSKRNTIASRSKKIEKVLTTSPTMSVS</sequence>
<dbReference type="InterPro" id="IPR024079">
    <property type="entry name" value="MetalloPept_cat_dom_sf"/>
</dbReference>
<comment type="caution">
    <text evidence="2">The sequence shown here is derived from an EMBL/GenBank/DDBJ whole genome shotgun (WGS) entry which is preliminary data.</text>
</comment>